<feature type="region of interest" description="Disordered" evidence="2">
    <location>
        <begin position="353"/>
        <end position="380"/>
    </location>
</feature>
<dbReference type="AlphaFoldDB" id="A0AA37USK2"/>
<comment type="similarity">
    <text evidence="1">Belongs to the mycobacterial PPE family.</text>
</comment>
<dbReference type="InterPro" id="IPR038332">
    <property type="entry name" value="PPE_sf"/>
</dbReference>
<feature type="domain" description="PPE" evidence="3">
    <location>
        <begin position="2"/>
        <end position="161"/>
    </location>
</feature>
<dbReference type="InterPro" id="IPR022171">
    <property type="entry name" value="PPE_C"/>
</dbReference>
<evidence type="ECO:0000313" key="7">
    <source>
        <dbReference type="Proteomes" id="UP000245060"/>
    </source>
</evidence>
<dbReference type="Pfam" id="PF12484">
    <property type="entry name" value="PPE-SVP"/>
    <property type="match status" value="1"/>
</dbReference>
<dbReference type="Proteomes" id="UP001139505">
    <property type="component" value="Unassembled WGS sequence"/>
</dbReference>
<evidence type="ECO:0000313" key="5">
    <source>
        <dbReference type="EMBL" id="GBG37136.1"/>
    </source>
</evidence>
<evidence type="ECO:0000313" key="6">
    <source>
        <dbReference type="EMBL" id="GKU72650.1"/>
    </source>
</evidence>
<dbReference type="FunFam" id="1.20.1260.20:FF:000001">
    <property type="entry name" value="PPE family protein PPE41"/>
    <property type="match status" value="1"/>
</dbReference>
<dbReference type="PANTHER" id="PTHR46766">
    <property type="entry name" value="GLUTAMINE-RICH PROTEIN 2"/>
    <property type="match status" value="1"/>
</dbReference>
<dbReference type="EMBL" id="BQYH01000015">
    <property type="protein sequence ID" value="GKU72650.1"/>
    <property type="molecule type" value="Genomic_DNA"/>
</dbReference>
<feature type="domain" description="PPE family C-terminal" evidence="4">
    <location>
        <begin position="282"/>
        <end position="344"/>
    </location>
</feature>
<dbReference type="RefSeq" id="WP_108921313.1">
    <property type="nucleotide sequence ID" value="NZ_BFCH01000009.1"/>
</dbReference>
<comment type="caution">
    <text evidence="6">The sequence shown here is derived from an EMBL/GenBank/DDBJ whole genome shotgun (WGS) entry which is preliminary data.</text>
</comment>
<accession>A0AA37USK2</accession>
<evidence type="ECO:0000259" key="4">
    <source>
        <dbReference type="Pfam" id="PF12484"/>
    </source>
</evidence>
<dbReference type="InterPro" id="IPR000030">
    <property type="entry name" value="PPE_dom"/>
</dbReference>
<evidence type="ECO:0000259" key="3">
    <source>
        <dbReference type="Pfam" id="PF00823"/>
    </source>
</evidence>
<evidence type="ECO:0000256" key="1">
    <source>
        <dbReference type="ARBA" id="ARBA00010652"/>
    </source>
</evidence>
<reference evidence="6" key="4">
    <citation type="submission" date="2022-04" db="EMBL/GenBank/DDBJ databases">
        <authorList>
            <person name="Komine T."/>
            <person name="Fukano H."/>
            <person name="Wada S."/>
        </authorList>
    </citation>
    <scope>NUCLEOTIDE SEQUENCE</scope>
    <source>
        <strain evidence="6">NJB18185</strain>
    </source>
</reference>
<dbReference type="GO" id="GO:0052572">
    <property type="term" value="P:response to host immune response"/>
    <property type="evidence" value="ECO:0007669"/>
    <property type="project" value="TreeGrafter"/>
</dbReference>
<evidence type="ECO:0000256" key="2">
    <source>
        <dbReference type="SAM" id="MobiDB-lite"/>
    </source>
</evidence>
<dbReference type="Gene3D" id="1.20.1260.20">
    <property type="entry name" value="PPE superfamily"/>
    <property type="match status" value="1"/>
</dbReference>
<dbReference type="Proteomes" id="UP000245060">
    <property type="component" value="Unassembled WGS sequence"/>
</dbReference>
<evidence type="ECO:0000313" key="8">
    <source>
        <dbReference type="Proteomes" id="UP001139505"/>
    </source>
</evidence>
<dbReference type="SUPFAM" id="SSF140459">
    <property type="entry name" value="PE/PPE dimer-like"/>
    <property type="match status" value="1"/>
</dbReference>
<reference evidence="7" key="2">
    <citation type="submission" date="2018-04" db="EMBL/GenBank/DDBJ databases">
        <title>Draft genome sequence of Mycobacterium montefiorense isolated from Japanese black salamander.</title>
        <authorList>
            <person name="Fukano H."/>
            <person name="Yoshida M."/>
            <person name="Shimizu A."/>
            <person name="Iwao H."/>
            <person name="Kurata O."/>
            <person name="Katayama Y."/>
            <person name="Omatsu T."/>
            <person name="Mizutani T."/>
            <person name="Wada S."/>
            <person name="Hoshino Y."/>
        </authorList>
    </citation>
    <scope>NUCLEOTIDE SEQUENCE [LARGE SCALE GENOMIC DNA]</scope>
    <source>
        <strain evidence="7">BS</strain>
    </source>
</reference>
<dbReference type="Pfam" id="PF00823">
    <property type="entry name" value="PPE"/>
    <property type="match status" value="1"/>
</dbReference>
<organism evidence="6 8">
    <name type="scientific">Mycobacterium montefiorense</name>
    <dbReference type="NCBI Taxonomy" id="154654"/>
    <lineage>
        <taxon>Bacteria</taxon>
        <taxon>Bacillati</taxon>
        <taxon>Actinomycetota</taxon>
        <taxon>Actinomycetes</taxon>
        <taxon>Mycobacteriales</taxon>
        <taxon>Mycobacteriaceae</taxon>
        <taxon>Mycobacterium</taxon>
        <taxon>Mycobacterium simiae complex</taxon>
    </lineage>
</organism>
<name>A0AA37USK2_9MYCO</name>
<reference evidence="5" key="1">
    <citation type="journal article" date="2018" name="Genome Announc.">
        <title>Draft Genome Sequence of Mycobacterium montefiorense Isolated from Japanese Black Salamander (Hynobius nigrescens).</title>
        <authorList>
            <person name="Fukano H."/>
            <person name="Yoshida M."/>
            <person name="Shimizu A."/>
            <person name="Iwao H."/>
            <person name="Katayama Y."/>
            <person name="Omatsu T."/>
            <person name="Mizutani T."/>
            <person name="Kurata O."/>
            <person name="Wada S."/>
            <person name="Hoshino Y."/>
        </authorList>
    </citation>
    <scope>NUCLEOTIDE SEQUENCE</scope>
    <source>
        <strain evidence="5">BS</strain>
    </source>
</reference>
<sequence length="424" mass="42716">MDFAMLPPEVNSGRMYAGPGSGPLLVAAQAWETIAAELHSASHSYQYVVSGLTAGPWLGPSSVMMVAAATSYVAWLSRTAAQAEETAGQARVAVAAYEAAFAATVPVPVVAANRSLLMSLVATNVLGQNTAAIAATEAEYSEMWAQDAGAMYGYAGSAAPASHPSAPGETSGAGRHGRLSKVSQAFSTVPQQLSSFLTGGTADSLSPLDILDLGADVIAFGLDAPMAPLGAISLPIDLIGAETGLHTDGIVSGWQEAGSAPEIVATPAQVAATPNVVSTPVAAALREADVVGGVSVPPTWIAATPAVEPVALALPAAGVGTGGQAMAASLGSGFGEMALANTIGRVVGDGVAGRGSNARKPAPARLRATSDATSAIDEDANTQAEPRVVVTGVAAEIRDFARLRDEGLISDQEFIEQRNHLLGR</sequence>
<gene>
    <name evidence="6" type="primary">PPE32_7</name>
    <name evidence="5" type="synonym">PPE32_2</name>
    <name evidence="5" type="ORF">MmonteBS_15080</name>
    <name evidence="6" type="ORF">NJB18185_24220</name>
</gene>
<keyword evidence="7" id="KW-1185">Reference proteome</keyword>
<protein>
    <submittedName>
        <fullName evidence="6">PPE family protein</fullName>
    </submittedName>
</protein>
<dbReference type="PANTHER" id="PTHR46766:SF1">
    <property type="entry name" value="GLUTAMINE-RICH PROTEIN 2"/>
    <property type="match status" value="1"/>
</dbReference>
<proteinExistence type="inferred from homology"/>
<dbReference type="EMBL" id="BFCH01000009">
    <property type="protein sequence ID" value="GBG37136.1"/>
    <property type="molecule type" value="Genomic_DNA"/>
</dbReference>
<reference evidence="6" key="3">
    <citation type="journal article" date="2022" name="Microbiol. Resour. Announc.">
        <title>Draft Genome Sequences of Eight Mycobacterium montefiorense Strains Isolated from Salamanders in Captivity.</title>
        <authorList>
            <person name="Komine T."/>
            <person name="Ihara H."/>
            <person name="Fukano H."/>
            <person name="Hoshino Y."/>
            <person name="Kurata O."/>
            <person name="Wada S."/>
        </authorList>
    </citation>
    <scope>NUCLEOTIDE SEQUENCE</scope>
    <source>
        <strain evidence="6">NJB18185</strain>
    </source>
</reference>